<dbReference type="EMBL" id="AP006457">
    <property type="protein sequence ID" value="BAD22512.1"/>
    <property type="molecule type" value="Genomic_DNA"/>
</dbReference>
<dbReference type="AlphaFoldDB" id="Q6K1T8"/>
<reference evidence="3" key="1">
    <citation type="journal article" date="2005" name="Nature">
        <title>The map-based sequence of the rice genome.</title>
        <authorList>
            <consortium name="International rice genome sequencing project (IRGSP)"/>
            <person name="Matsumoto T."/>
            <person name="Wu J."/>
            <person name="Kanamori H."/>
            <person name="Katayose Y."/>
            <person name="Fujisawa M."/>
            <person name="Namiki N."/>
            <person name="Mizuno H."/>
            <person name="Yamamoto K."/>
            <person name="Antonio B.A."/>
            <person name="Baba T."/>
            <person name="Sakata K."/>
            <person name="Nagamura Y."/>
            <person name="Aoki H."/>
            <person name="Arikawa K."/>
            <person name="Arita K."/>
            <person name="Bito T."/>
            <person name="Chiden Y."/>
            <person name="Fujitsuka N."/>
            <person name="Fukunaka R."/>
            <person name="Hamada M."/>
            <person name="Harada C."/>
            <person name="Hayashi A."/>
            <person name="Hijishita S."/>
            <person name="Honda M."/>
            <person name="Hosokawa S."/>
            <person name="Ichikawa Y."/>
            <person name="Idonuma A."/>
            <person name="Iijima M."/>
            <person name="Ikeda M."/>
            <person name="Ikeno M."/>
            <person name="Ito K."/>
            <person name="Ito S."/>
            <person name="Ito T."/>
            <person name="Ito Y."/>
            <person name="Ito Y."/>
            <person name="Iwabuchi A."/>
            <person name="Kamiya K."/>
            <person name="Karasawa W."/>
            <person name="Kurita K."/>
            <person name="Katagiri S."/>
            <person name="Kikuta A."/>
            <person name="Kobayashi H."/>
            <person name="Kobayashi N."/>
            <person name="Machita K."/>
            <person name="Maehara T."/>
            <person name="Masukawa M."/>
            <person name="Mizubayashi T."/>
            <person name="Mukai Y."/>
            <person name="Nagasaki H."/>
            <person name="Nagata Y."/>
            <person name="Naito S."/>
            <person name="Nakashima M."/>
            <person name="Nakama Y."/>
            <person name="Nakamichi Y."/>
            <person name="Nakamura M."/>
            <person name="Meguro A."/>
            <person name="Negishi M."/>
            <person name="Ohta I."/>
            <person name="Ohta T."/>
            <person name="Okamoto M."/>
            <person name="Ono N."/>
            <person name="Saji S."/>
            <person name="Sakaguchi M."/>
            <person name="Sakai K."/>
            <person name="Shibata M."/>
            <person name="Shimokawa T."/>
            <person name="Song J."/>
            <person name="Takazaki Y."/>
            <person name="Terasawa K."/>
            <person name="Tsugane M."/>
            <person name="Tsuji K."/>
            <person name="Ueda S."/>
            <person name="Waki K."/>
            <person name="Yamagata H."/>
            <person name="Yamamoto M."/>
            <person name="Yamamoto S."/>
            <person name="Yamane H."/>
            <person name="Yoshiki S."/>
            <person name="Yoshihara R."/>
            <person name="Yukawa K."/>
            <person name="Zhong H."/>
            <person name="Yano M."/>
            <person name="Yuan Q."/>
            <person name="Ouyang S."/>
            <person name="Liu J."/>
            <person name="Jones K.M."/>
            <person name="Gansberger K."/>
            <person name="Moffat K."/>
            <person name="Hill J."/>
            <person name="Bera J."/>
            <person name="Fadrosh D."/>
            <person name="Jin S."/>
            <person name="Johri S."/>
            <person name="Kim M."/>
            <person name="Overton L."/>
            <person name="Reardon M."/>
            <person name="Tsitrin T."/>
            <person name="Vuong H."/>
            <person name="Weaver B."/>
            <person name="Ciecko A."/>
            <person name="Tallon L."/>
            <person name="Jackson J."/>
            <person name="Pai G."/>
            <person name="Aken S.V."/>
            <person name="Utterback T."/>
            <person name="Reidmuller S."/>
            <person name="Feldblyum T."/>
            <person name="Hsiao J."/>
            <person name="Zismann V."/>
            <person name="Iobst S."/>
            <person name="de Vazeille A.R."/>
            <person name="Buell C.R."/>
            <person name="Ying K."/>
            <person name="Li Y."/>
            <person name="Lu T."/>
            <person name="Huang Y."/>
            <person name="Zhao Q."/>
            <person name="Feng Q."/>
            <person name="Zhang L."/>
            <person name="Zhu J."/>
            <person name="Weng Q."/>
            <person name="Mu J."/>
            <person name="Lu Y."/>
            <person name="Fan D."/>
            <person name="Liu Y."/>
            <person name="Guan J."/>
            <person name="Zhang Y."/>
            <person name="Yu S."/>
            <person name="Liu X."/>
            <person name="Zhang Y."/>
            <person name="Hong G."/>
            <person name="Han B."/>
            <person name="Choisne N."/>
            <person name="Demange N."/>
            <person name="Orjeda G."/>
            <person name="Samain S."/>
            <person name="Cattolico L."/>
            <person name="Pelletier E."/>
            <person name="Couloux A."/>
            <person name="Segurens B."/>
            <person name="Wincker P."/>
            <person name="D'Hont A."/>
            <person name="Scarpelli C."/>
            <person name="Weissenbach J."/>
            <person name="Salanoubat M."/>
            <person name="Quetier F."/>
            <person name="Yu Y."/>
            <person name="Kim H.R."/>
            <person name="Rambo T."/>
            <person name="Currie J."/>
            <person name="Collura K."/>
            <person name="Luo M."/>
            <person name="Yang T."/>
            <person name="Ammiraju J.S.S."/>
            <person name="Engler F."/>
            <person name="Soderlund C."/>
            <person name="Wing R.A."/>
            <person name="Palmer L.E."/>
            <person name="de la Bastide M."/>
            <person name="Spiegel L."/>
            <person name="Nascimento L."/>
            <person name="Zutavern T."/>
            <person name="O'Shaughnessy A."/>
            <person name="Dike S."/>
            <person name="Dedhia N."/>
            <person name="Preston R."/>
            <person name="Balija V."/>
            <person name="McCombie W.R."/>
            <person name="Chow T."/>
            <person name="Chen H."/>
            <person name="Chung M."/>
            <person name="Chen C."/>
            <person name="Shaw J."/>
            <person name="Wu H."/>
            <person name="Hsiao K."/>
            <person name="Chao Y."/>
            <person name="Chu M."/>
            <person name="Cheng C."/>
            <person name="Hour A."/>
            <person name="Lee P."/>
            <person name="Lin S."/>
            <person name="Lin Y."/>
            <person name="Liou J."/>
            <person name="Liu S."/>
            <person name="Hsing Y."/>
            <person name="Raghuvanshi S."/>
            <person name="Mohanty A."/>
            <person name="Bharti A.K."/>
            <person name="Gaur A."/>
            <person name="Gupta V."/>
            <person name="Kumar D."/>
            <person name="Ravi V."/>
            <person name="Vij S."/>
            <person name="Kapur A."/>
            <person name="Khurana P."/>
            <person name="Khurana P."/>
            <person name="Khurana J.P."/>
            <person name="Tyagi A.K."/>
            <person name="Gaikwad K."/>
            <person name="Singh A."/>
            <person name="Dalal V."/>
            <person name="Srivastava S."/>
            <person name="Dixit A."/>
            <person name="Pal A.K."/>
            <person name="Ghazi I.A."/>
            <person name="Yadav M."/>
            <person name="Pandit A."/>
            <person name="Bhargava A."/>
            <person name="Sureshbabu K."/>
            <person name="Batra K."/>
            <person name="Sharma T.R."/>
            <person name="Mohapatra T."/>
            <person name="Singh N.K."/>
            <person name="Messing J."/>
            <person name="Nelson A.B."/>
            <person name="Fuks G."/>
            <person name="Kavchok S."/>
            <person name="Keizer G."/>
            <person name="Linton E."/>
            <person name="Llaca V."/>
            <person name="Song R."/>
            <person name="Tanyolac B."/>
            <person name="Young S."/>
            <person name="Ho-Il K."/>
            <person name="Hahn J.H."/>
            <person name="Sangsakoo G."/>
            <person name="Vanavichit A."/>
            <person name="de Mattos Luiz.A.T."/>
            <person name="Zimmer P.D."/>
            <person name="Malone G."/>
            <person name="Dellagostin O."/>
            <person name="de Oliveira A.C."/>
            <person name="Bevan M."/>
            <person name="Bancroft I."/>
            <person name="Minx P."/>
            <person name="Cordum H."/>
            <person name="Wilson R."/>
            <person name="Cheng Z."/>
            <person name="Jin W."/>
            <person name="Jiang J."/>
            <person name="Leong S.A."/>
            <person name="Iwama H."/>
            <person name="Gojobori T."/>
            <person name="Itoh T."/>
            <person name="Niimura Y."/>
            <person name="Fujii Y."/>
            <person name="Habara T."/>
            <person name="Sakai H."/>
            <person name="Sato Y."/>
            <person name="Wilson G."/>
            <person name="Kumar K."/>
            <person name="McCouch S."/>
            <person name="Juretic N."/>
            <person name="Hoen D."/>
            <person name="Wright S."/>
            <person name="Bruskiewich R."/>
            <person name="Bureau T."/>
            <person name="Miyao A."/>
            <person name="Hirochika H."/>
            <person name="Nishikawa T."/>
            <person name="Kadowaki K."/>
            <person name="Sugiura M."/>
            <person name="Burr B."/>
            <person name="Sasaki T."/>
        </authorList>
    </citation>
    <scope>NUCLEOTIDE SEQUENCE [LARGE SCALE GENOMIC DNA]</scope>
    <source>
        <strain evidence="3">cv. Nipponbare</strain>
    </source>
</reference>
<feature type="region of interest" description="Disordered" evidence="1">
    <location>
        <begin position="1"/>
        <end position="38"/>
    </location>
</feature>
<proteinExistence type="predicted"/>
<evidence type="ECO:0000313" key="2">
    <source>
        <dbReference type="EMBL" id="BAD22512.1"/>
    </source>
</evidence>
<feature type="compositionally biased region" description="Polar residues" evidence="1">
    <location>
        <begin position="16"/>
        <end position="29"/>
    </location>
</feature>
<evidence type="ECO:0000256" key="1">
    <source>
        <dbReference type="SAM" id="MobiDB-lite"/>
    </source>
</evidence>
<evidence type="ECO:0000313" key="3">
    <source>
        <dbReference type="Proteomes" id="UP000000763"/>
    </source>
</evidence>
<gene>
    <name evidence="2" type="primary">OSJNBa0038P01.35</name>
</gene>
<sequence>MGHAGREEEEEGVCSMGTTSHRTGHSWSVGSAARDNPTAEMRPVQVFKRNAASPCAVCCTTTFCFSLPHRLTHSHLKSTSGER</sequence>
<name>Q6K1T8_ORYSJ</name>
<protein>
    <submittedName>
        <fullName evidence="2">Uncharacterized protein</fullName>
    </submittedName>
</protein>
<reference evidence="3" key="2">
    <citation type="journal article" date="2008" name="Nucleic Acids Res.">
        <title>The rice annotation project database (RAP-DB): 2008 update.</title>
        <authorList>
            <consortium name="The rice annotation project (RAP)"/>
        </authorList>
    </citation>
    <scope>GENOME REANNOTATION</scope>
    <source>
        <strain evidence="3">cv. Nipponbare</strain>
    </source>
</reference>
<organism evidence="2 3">
    <name type="scientific">Oryza sativa subsp. japonica</name>
    <name type="common">Rice</name>
    <dbReference type="NCBI Taxonomy" id="39947"/>
    <lineage>
        <taxon>Eukaryota</taxon>
        <taxon>Viridiplantae</taxon>
        <taxon>Streptophyta</taxon>
        <taxon>Embryophyta</taxon>
        <taxon>Tracheophyta</taxon>
        <taxon>Spermatophyta</taxon>
        <taxon>Magnoliopsida</taxon>
        <taxon>Liliopsida</taxon>
        <taxon>Poales</taxon>
        <taxon>Poaceae</taxon>
        <taxon>BOP clade</taxon>
        <taxon>Oryzoideae</taxon>
        <taxon>Oryzeae</taxon>
        <taxon>Oryzinae</taxon>
        <taxon>Oryza</taxon>
        <taxon>Oryza sativa</taxon>
    </lineage>
</organism>
<dbReference type="Proteomes" id="UP000000763">
    <property type="component" value="Chromosome 2"/>
</dbReference>
<accession>Q6K1T8</accession>